<proteinExistence type="predicted"/>
<comment type="caution">
    <text evidence="1">The sequence shown here is derived from an EMBL/GenBank/DDBJ whole genome shotgun (WGS) entry which is preliminary data.</text>
</comment>
<dbReference type="EMBL" id="JASPKY010000059">
    <property type="protein sequence ID" value="KAK9744351.1"/>
    <property type="molecule type" value="Genomic_DNA"/>
</dbReference>
<gene>
    <name evidence="1" type="ORF">QE152_g7831</name>
</gene>
<dbReference type="Proteomes" id="UP001458880">
    <property type="component" value="Unassembled WGS sequence"/>
</dbReference>
<sequence length="90" mass="10508">MANELQQSLKELKYQRGRIKSVITKFNIYIDNVRDKLPLDVEQITSRLSRVKDSWSEFKIINAKISTTEEDENNIIEADAFEDNYLNVLG</sequence>
<reference evidence="1 2" key="1">
    <citation type="journal article" date="2024" name="BMC Genomics">
        <title>De novo assembly and annotation of Popillia japonica's genome with initial clues to its potential as an invasive pest.</title>
        <authorList>
            <person name="Cucini C."/>
            <person name="Boschi S."/>
            <person name="Funari R."/>
            <person name="Cardaioli E."/>
            <person name="Iannotti N."/>
            <person name="Marturano G."/>
            <person name="Paoli F."/>
            <person name="Bruttini M."/>
            <person name="Carapelli A."/>
            <person name="Frati F."/>
            <person name="Nardi F."/>
        </authorList>
    </citation>
    <scope>NUCLEOTIDE SEQUENCE [LARGE SCALE GENOMIC DNA]</scope>
    <source>
        <strain evidence="1">DMR45628</strain>
    </source>
</reference>
<evidence type="ECO:0000313" key="1">
    <source>
        <dbReference type="EMBL" id="KAK9744351.1"/>
    </source>
</evidence>
<accession>A0AAW1ME32</accession>
<name>A0AAW1ME32_POPJA</name>
<dbReference type="AlphaFoldDB" id="A0AAW1ME32"/>
<organism evidence="1 2">
    <name type="scientific">Popillia japonica</name>
    <name type="common">Japanese beetle</name>
    <dbReference type="NCBI Taxonomy" id="7064"/>
    <lineage>
        <taxon>Eukaryota</taxon>
        <taxon>Metazoa</taxon>
        <taxon>Ecdysozoa</taxon>
        <taxon>Arthropoda</taxon>
        <taxon>Hexapoda</taxon>
        <taxon>Insecta</taxon>
        <taxon>Pterygota</taxon>
        <taxon>Neoptera</taxon>
        <taxon>Endopterygota</taxon>
        <taxon>Coleoptera</taxon>
        <taxon>Polyphaga</taxon>
        <taxon>Scarabaeiformia</taxon>
        <taxon>Scarabaeidae</taxon>
        <taxon>Rutelinae</taxon>
        <taxon>Popillia</taxon>
    </lineage>
</organism>
<protein>
    <submittedName>
        <fullName evidence="1">Uncharacterized protein</fullName>
    </submittedName>
</protein>
<evidence type="ECO:0000313" key="2">
    <source>
        <dbReference type="Proteomes" id="UP001458880"/>
    </source>
</evidence>
<keyword evidence="2" id="KW-1185">Reference proteome</keyword>